<evidence type="ECO:0000256" key="2">
    <source>
        <dbReference type="ARBA" id="ARBA00001946"/>
    </source>
</evidence>
<evidence type="ECO:0000259" key="9">
    <source>
        <dbReference type="Pfam" id="PF03828"/>
    </source>
</evidence>
<feature type="domain" description="PAP-associated" evidence="9">
    <location>
        <begin position="346"/>
        <end position="405"/>
    </location>
</feature>
<feature type="region of interest" description="Disordered" evidence="8">
    <location>
        <begin position="1"/>
        <end position="73"/>
    </location>
</feature>
<dbReference type="InterPro" id="IPR043519">
    <property type="entry name" value="NT_sf"/>
</dbReference>
<feature type="compositionally biased region" description="Polar residues" evidence="8">
    <location>
        <begin position="490"/>
        <end position="503"/>
    </location>
</feature>
<reference evidence="11 12" key="1">
    <citation type="journal article" date="2016" name="Sci. Rep.">
        <title>Peltaster fructicola genome reveals evolution from an invasive phytopathogen to an ectophytic parasite.</title>
        <authorList>
            <person name="Xu C."/>
            <person name="Chen H."/>
            <person name="Gleason M.L."/>
            <person name="Xu J.R."/>
            <person name="Liu H."/>
            <person name="Zhang R."/>
            <person name="Sun G."/>
        </authorList>
    </citation>
    <scope>NUCLEOTIDE SEQUENCE [LARGE SCALE GENOMIC DNA]</scope>
    <source>
        <strain evidence="11 12">LNHT1506</strain>
    </source>
</reference>
<dbReference type="PANTHER" id="PTHR12271">
    <property type="entry name" value="POLY A POLYMERASE CID PAP -RELATED"/>
    <property type="match status" value="1"/>
</dbReference>
<comment type="cofactor">
    <cofactor evidence="1">
        <name>Mn(2+)</name>
        <dbReference type="ChEBI" id="CHEBI:29035"/>
    </cofactor>
</comment>
<feature type="compositionally biased region" description="Low complexity" evidence="8">
    <location>
        <begin position="908"/>
        <end position="918"/>
    </location>
</feature>
<evidence type="ECO:0000256" key="6">
    <source>
        <dbReference type="ARBA" id="ARBA00022723"/>
    </source>
</evidence>
<dbReference type="Gene3D" id="1.10.1410.10">
    <property type="match status" value="1"/>
</dbReference>
<feature type="compositionally biased region" description="Polar residues" evidence="8">
    <location>
        <begin position="465"/>
        <end position="474"/>
    </location>
</feature>
<dbReference type="EC" id="2.7.7.19" evidence="4"/>
<name>A0A6H0Y1M0_9PEZI</name>
<feature type="compositionally biased region" description="Low complexity" evidence="8">
    <location>
        <begin position="56"/>
        <end position="70"/>
    </location>
</feature>
<dbReference type="SUPFAM" id="SSF81301">
    <property type="entry name" value="Nucleotidyltransferase"/>
    <property type="match status" value="1"/>
</dbReference>
<feature type="region of interest" description="Disordered" evidence="8">
    <location>
        <begin position="452"/>
        <end position="514"/>
    </location>
</feature>
<dbReference type="Gene3D" id="3.30.460.10">
    <property type="entry name" value="Beta Polymerase, domain 2"/>
    <property type="match status" value="1"/>
</dbReference>
<evidence type="ECO:0000256" key="4">
    <source>
        <dbReference type="ARBA" id="ARBA00012388"/>
    </source>
</evidence>
<evidence type="ECO:0000256" key="8">
    <source>
        <dbReference type="SAM" id="MobiDB-lite"/>
    </source>
</evidence>
<dbReference type="OrthoDB" id="2274644at2759"/>
<dbReference type="Pfam" id="PF03828">
    <property type="entry name" value="PAP_assoc"/>
    <property type="match status" value="1"/>
</dbReference>
<dbReference type="InterPro" id="IPR002058">
    <property type="entry name" value="PAP_assoc"/>
</dbReference>
<evidence type="ECO:0000256" key="1">
    <source>
        <dbReference type="ARBA" id="ARBA00001936"/>
    </source>
</evidence>
<comment type="similarity">
    <text evidence="3">Belongs to the DNA polymerase type-B-like family.</text>
</comment>
<gene>
    <name evidence="11" type="ORF">AMS68_006353</name>
</gene>
<protein>
    <recommendedName>
        <fullName evidence="4">polynucleotide adenylyltransferase</fullName>
        <ecNumber evidence="4">2.7.7.19</ecNumber>
    </recommendedName>
</protein>
<feature type="compositionally biased region" description="Polar residues" evidence="8">
    <location>
        <begin position="19"/>
        <end position="34"/>
    </location>
</feature>
<feature type="region of interest" description="Disordered" evidence="8">
    <location>
        <begin position="745"/>
        <end position="791"/>
    </location>
</feature>
<dbReference type="GO" id="GO:0046872">
    <property type="term" value="F:metal ion binding"/>
    <property type="evidence" value="ECO:0007669"/>
    <property type="project" value="UniProtKB-KW"/>
</dbReference>
<dbReference type="EMBL" id="CP051142">
    <property type="protein sequence ID" value="QIX00836.1"/>
    <property type="molecule type" value="Genomic_DNA"/>
</dbReference>
<evidence type="ECO:0000256" key="5">
    <source>
        <dbReference type="ARBA" id="ARBA00022679"/>
    </source>
</evidence>
<feature type="region of interest" description="Disordered" evidence="8">
    <location>
        <begin position="818"/>
        <end position="896"/>
    </location>
</feature>
<feature type="region of interest" description="Disordered" evidence="8">
    <location>
        <begin position="908"/>
        <end position="1041"/>
    </location>
</feature>
<dbReference type="AlphaFoldDB" id="A0A6H0Y1M0"/>
<dbReference type="GO" id="GO:0031123">
    <property type="term" value="P:RNA 3'-end processing"/>
    <property type="evidence" value="ECO:0007669"/>
    <property type="project" value="TreeGrafter"/>
</dbReference>
<feature type="compositionally biased region" description="Polar residues" evidence="8">
    <location>
        <begin position="614"/>
        <end position="637"/>
    </location>
</feature>
<accession>A0A6H0Y1M0</accession>
<dbReference type="GO" id="GO:0010605">
    <property type="term" value="P:negative regulation of macromolecule metabolic process"/>
    <property type="evidence" value="ECO:0007669"/>
    <property type="project" value="UniProtKB-ARBA"/>
</dbReference>
<evidence type="ECO:0000256" key="3">
    <source>
        <dbReference type="ARBA" id="ARBA00008593"/>
    </source>
</evidence>
<dbReference type="Proteomes" id="UP000503462">
    <property type="component" value="Chromosome 4"/>
</dbReference>
<dbReference type="InterPro" id="IPR054708">
    <property type="entry name" value="MTPAP-like_central"/>
</dbReference>
<dbReference type="SUPFAM" id="SSF81631">
    <property type="entry name" value="PAP/OAS1 substrate-binding domain"/>
    <property type="match status" value="1"/>
</dbReference>
<dbReference type="CDD" id="cd05402">
    <property type="entry name" value="NT_PAP_TUTase"/>
    <property type="match status" value="1"/>
</dbReference>
<feature type="region of interest" description="Disordered" evidence="8">
    <location>
        <begin position="97"/>
        <end position="126"/>
    </location>
</feature>
<sequence>MATNASGSISPPMHPQRPPIQSQISNSVPSTPYQQARDLRYPSRSPSPHRGLGNHSPRSVVSEAVEPSVPNGTLRMPIAPVVCKWETAPEWRKRRIPYVDGGDQELAPPEKKPRASLTPEEEEKLSRDMRELYDRLLPSDESESRRAQLVQKLDRILNEEWPGNDIKVSVFGSSGNLLSSNDSDVDICVTTSLKKVESMHNLAMLLDRHGMERVVCRAAAKVPIVKCWDPVLQLACDVNVNNPLALENTRMIKTYVQLDPRVRPLAKIIKHWTKQRILNDAAFGGTISSYTWICMVISFLQQRKPPILPSLQKLPGRRSIVDGRPSAFADDVEALKGKGDENKETLAGLLFHFFRFYAYEFEYSKYVVSVKEGEELSRTEKGWDNPRDNKEARCRLCVEEPFNTSRNLGNSADDYAWSGIHGEIRRAFDLLADDLQLEKCCEKFIFPPEEKSVFQRPAPKPKPTLTRSASQSGARPNHDTHTTRSRKGSNRNQSSHRTGSRRASSGAVFNPRMPMLQSPALGPLSADYFSKSNLHEHLFQQYQFLQQQQDVLRSQLQQAQGQTSGTSSPQLRQHAFVNHRLFDGAPQTAPLLPGSPLFHFAAQRYPPQPLSALPGQSQRARDGSITNPSSPSLTNAVPVSMRHGNRTATVDGSNSAIRSQSQPGRSLPHPIALQQQVHPGYDMSGVMGTAYQSARSSQLYSQGYSGGYPYPMSPVGLYHPNMDSTAHKEYVGYFVGQSPQLGPQYIAGSQAPVSSMPSLSNPPQPRQRRVTPDLQPPIANGTSRSPSPLDTSTIIPGSKKTTPPMPTHEFEGPLIVNGSTPVAASKSRDRPNGSIASPLAPVNGENGLGLTQLPIRTTSNDTEREKPASISTAKSTRTSPHLTLSPNGTHGSTLDTATLPHEANAAAAPPLLSPVAELRTPSPTLSTKYESQAWPQTQMNGIDKQAKIANAKRAEENSLPSPKNAETKDERKASVPSLASVVAKQSTSPTLPPPLSAGLPPQDKYQWQQAVSRKGHKKNKSMANAANMQRSPVIEAERKGG</sequence>
<dbReference type="Pfam" id="PF22600">
    <property type="entry name" value="MTPAP-like_central"/>
    <property type="match status" value="1"/>
</dbReference>
<organism evidence="11 12">
    <name type="scientific">Peltaster fructicola</name>
    <dbReference type="NCBI Taxonomy" id="286661"/>
    <lineage>
        <taxon>Eukaryota</taxon>
        <taxon>Fungi</taxon>
        <taxon>Dikarya</taxon>
        <taxon>Ascomycota</taxon>
        <taxon>Pezizomycotina</taxon>
        <taxon>Dothideomycetes</taxon>
        <taxon>Dothideomycetes incertae sedis</taxon>
        <taxon>Peltaster</taxon>
    </lineage>
</organism>
<dbReference type="GO" id="GO:1990817">
    <property type="term" value="F:poly(A) RNA polymerase activity"/>
    <property type="evidence" value="ECO:0007669"/>
    <property type="project" value="UniProtKB-EC"/>
</dbReference>
<evidence type="ECO:0000256" key="7">
    <source>
        <dbReference type="ARBA" id="ARBA00022842"/>
    </source>
</evidence>
<feature type="domain" description="Poly(A) RNA polymerase mitochondrial-like central palm" evidence="10">
    <location>
        <begin position="125"/>
        <end position="257"/>
    </location>
</feature>
<dbReference type="PANTHER" id="PTHR12271:SF113">
    <property type="entry name" value="POLY(A) RNA POLYMERASE CID11"/>
    <property type="match status" value="1"/>
</dbReference>
<comment type="cofactor">
    <cofactor evidence="2">
        <name>Mg(2+)</name>
        <dbReference type="ChEBI" id="CHEBI:18420"/>
    </cofactor>
</comment>
<feature type="compositionally biased region" description="Polar residues" evidence="8">
    <location>
        <begin position="646"/>
        <end position="664"/>
    </location>
</feature>
<keyword evidence="5" id="KW-0808">Transferase</keyword>
<feature type="compositionally biased region" description="Polar residues" evidence="8">
    <location>
        <begin position="1021"/>
        <end position="1030"/>
    </location>
</feature>
<feature type="compositionally biased region" description="Polar residues" evidence="8">
    <location>
        <begin position="869"/>
        <end position="896"/>
    </location>
</feature>
<feature type="compositionally biased region" description="Polar residues" evidence="8">
    <location>
        <begin position="780"/>
        <end position="791"/>
    </location>
</feature>
<evidence type="ECO:0000313" key="11">
    <source>
        <dbReference type="EMBL" id="QIX00836.1"/>
    </source>
</evidence>
<feature type="region of interest" description="Disordered" evidence="8">
    <location>
        <begin position="612"/>
        <end position="668"/>
    </location>
</feature>
<keyword evidence="6" id="KW-0479">Metal-binding</keyword>
<proteinExistence type="inferred from homology"/>
<keyword evidence="12" id="KW-1185">Reference proteome</keyword>
<keyword evidence="7" id="KW-0460">Magnesium</keyword>
<evidence type="ECO:0000313" key="12">
    <source>
        <dbReference type="Proteomes" id="UP000503462"/>
    </source>
</evidence>
<feature type="compositionally biased region" description="Polar residues" evidence="8">
    <location>
        <begin position="921"/>
        <end position="940"/>
    </location>
</feature>
<evidence type="ECO:0000259" key="10">
    <source>
        <dbReference type="Pfam" id="PF22600"/>
    </source>
</evidence>